<feature type="compositionally biased region" description="Polar residues" evidence="1">
    <location>
        <begin position="97"/>
        <end position="106"/>
    </location>
</feature>
<feature type="compositionally biased region" description="Polar residues" evidence="1">
    <location>
        <begin position="71"/>
        <end position="82"/>
    </location>
</feature>
<feature type="region of interest" description="Disordered" evidence="1">
    <location>
        <begin position="124"/>
        <end position="153"/>
    </location>
</feature>
<accession>A0A179GDD2</accession>
<evidence type="ECO:0000313" key="4">
    <source>
        <dbReference type="Proteomes" id="UP000078340"/>
    </source>
</evidence>
<dbReference type="AlphaFoldDB" id="A0A179GDD2"/>
<evidence type="ECO:0000256" key="1">
    <source>
        <dbReference type="SAM" id="MobiDB-lite"/>
    </source>
</evidence>
<dbReference type="EMBL" id="LSBI01000016">
    <property type="protein sequence ID" value="OAQ75802.1"/>
    <property type="molecule type" value="Genomic_DNA"/>
</dbReference>
<gene>
    <name evidence="3" type="ORF">VFPBJ_06129</name>
    <name evidence="2" type="ORF">VFPFJ_10792</name>
</gene>
<organism evidence="2 4">
    <name type="scientific">Purpureocillium lilacinum</name>
    <name type="common">Paecilomyces lilacinus</name>
    <dbReference type="NCBI Taxonomy" id="33203"/>
    <lineage>
        <taxon>Eukaryota</taxon>
        <taxon>Fungi</taxon>
        <taxon>Dikarya</taxon>
        <taxon>Ascomycota</taxon>
        <taxon>Pezizomycotina</taxon>
        <taxon>Sordariomycetes</taxon>
        <taxon>Hypocreomycetidae</taxon>
        <taxon>Hypocreales</taxon>
        <taxon>Ophiocordycipitaceae</taxon>
        <taxon>Purpureocillium</taxon>
    </lineage>
</organism>
<name>A0A179GDD2_PURLI</name>
<proteinExistence type="predicted"/>
<feature type="region of interest" description="Disordered" evidence="1">
    <location>
        <begin position="63"/>
        <end position="107"/>
    </location>
</feature>
<evidence type="ECO:0000313" key="2">
    <source>
        <dbReference type="EMBL" id="OAQ75802.1"/>
    </source>
</evidence>
<dbReference type="Proteomes" id="UP000078240">
    <property type="component" value="Unassembled WGS sequence"/>
</dbReference>
<protein>
    <submittedName>
        <fullName evidence="2">Uncharacterized protein</fullName>
    </submittedName>
</protein>
<reference evidence="2 4" key="1">
    <citation type="submission" date="2016-02" db="EMBL/GenBank/DDBJ databases">
        <title>Biosynthesis of antibiotic leucinostatins and their inhibition on Phytophthora in bio-control Purpureocillium lilacinum.</title>
        <authorList>
            <person name="Wang G."/>
            <person name="Liu Z."/>
            <person name="Lin R."/>
            <person name="Li E."/>
            <person name="Mao Z."/>
            <person name="Ling J."/>
            <person name="Yin W."/>
            <person name="Xie B."/>
        </authorList>
    </citation>
    <scope>NUCLEOTIDE SEQUENCE [LARGE SCALE GENOMIC DNA]</scope>
    <source>
        <strain evidence="3">PLBJ-1</strain>
        <strain evidence="2">PLFJ-1</strain>
    </source>
</reference>
<evidence type="ECO:0000313" key="3">
    <source>
        <dbReference type="EMBL" id="OAQ80544.1"/>
    </source>
</evidence>
<dbReference type="EMBL" id="LSBH01000004">
    <property type="protein sequence ID" value="OAQ80544.1"/>
    <property type="molecule type" value="Genomic_DNA"/>
</dbReference>
<dbReference type="Proteomes" id="UP000078340">
    <property type="component" value="Unassembled WGS sequence"/>
</dbReference>
<sequence length="167" mass="18375">MKIAQEFVSQRLVHAPRGKPYGDKLTVCREWAACRSVLLPHAIQLLSTARRCSSPLELARIQPKMPHRISRASNTSISNDGSSGARRPPNPPKDAHSIQSAPQNPTIGVAAKRRSMHWNPAATIDNDVMGMQTEEGQKNKGVRPSGVEPESAEWKSAMLTVTPWPLR</sequence>
<comment type="caution">
    <text evidence="2">The sequence shown here is derived from an EMBL/GenBank/DDBJ whole genome shotgun (WGS) entry which is preliminary data.</text>
</comment>